<sequence length="150" mass="16404">MRTSPRTTAPVRALVQRGFRFEVLRYGPANGFVPEPVDLRLLAEPRDAIRVLRVQLRSSHVLGLTSYEAGRSLYWADQGGWVQALGALHRGESCGFTLMLRKGRHMEWHVRPLAYLTLSPPCSPFPSPAPAPAPASAPASAPATPSARPR</sequence>
<dbReference type="EMBL" id="SRZK01000002">
    <property type="protein sequence ID" value="TGZ12243.1"/>
    <property type="molecule type" value="Genomic_DNA"/>
</dbReference>
<accession>A0ABY2PMW5</accession>
<keyword evidence="3" id="KW-1185">Reference proteome</keyword>
<evidence type="ECO:0000313" key="2">
    <source>
        <dbReference type="EMBL" id="TGZ12243.1"/>
    </source>
</evidence>
<evidence type="ECO:0000256" key="1">
    <source>
        <dbReference type="SAM" id="MobiDB-lite"/>
    </source>
</evidence>
<organism evidence="2 3">
    <name type="scientific">Streptomyces rhizosphaericola</name>
    <dbReference type="NCBI Taxonomy" id="2564098"/>
    <lineage>
        <taxon>Bacteria</taxon>
        <taxon>Bacillati</taxon>
        <taxon>Actinomycetota</taxon>
        <taxon>Actinomycetes</taxon>
        <taxon>Kitasatosporales</taxon>
        <taxon>Streptomycetaceae</taxon>
        <taxon>Streptomyces</taxon>
    </lineage>
</organism>
<gene>
    <name evidence="2" type="ORF">E5Z02_00380</name>
</gene>
<dbReference type="RefSeq" id="WP_136015218.1">
    <property type="nucleotide sequence ID" value="NZ_SRZK01000002.1"/>
</dbReference>
<reference evidence="2 3" key="1">
    <citation type="submission" date="2019-04" db="EMBL/GenBank/DDBJ databases">
        <title>Streptomyces rhizosphaericola sp. nov., an actinobacterium isolated from the wheat rhizosphere.</title>
        <authorList>
            <person name="Vargas Hoyos H.A."/>
            <person name="Santos S.N."/>
            <person name="Genuario D.B."/>
            <person name="Melo I.S."/>
            <person name="Da Silva L.J."/>
            <person name="Da Silva F.S.P."/>
            <person name="Zucchi T.D."/>
        </authorList>
    </citation>
    <scope>NUCLEOTIDE SEQUENCE [LARGE SCALE GENOMIC DNA]</scope>
    <source>
        <strain evidence="2 3">1AS2c</strain>
    </source>
</reference>
<feature type="compositionally biased region" description="Low complexity" evidence="1">
    <location>
        <begin position="136"/>
        <end position="150"/>
    </location>
</feature>
<dbReference type="Proteomes" id="UP000306274">
    <property type="component" value="Unassembled WGS sequence"/>
</dbReference>
<comment type="caution">
    <text evidence="2">The sequence shown here is derived from an EMBL/GenBank/DDBJ whole genome shotgun (WGS) entry which is preliminary data.</text>
</comment>
<proteinExistence type="predicted"/>
<evidence type="ECO:0000313" key="3">
    <source>
        <dbReference type="Proteomes" id="UP000306274"/>
    </source>
</evidence>
<name>A0ABY2PMW5_9ACTN</name>
<feature type="compositionally biased region" description="Pro residues" evidence="1">
    <location>
        <begin position="126"/>
        <end position="135"/>
    </location>
</feature>
<feature type="region of interest" description="Disordered" evidence="1">
    <location>
        <begin position="126"/>
        <end position="150"/>
    </location>
</feature>
<protein>
    <submittedName>
        <fullName evidence="2">Uncharacterized protein</fullName>
    </submittedName>
</protein>